<dbReference type="AlphaFoldDB" id="A0A0R1VIX1"/>
<proteinExistence type="predicted"/>
<evidence type="ECO:0000313" key="8">
    <source>
        <dbReference type="EMBL" id="KRM02963.1"/>
    </source>
</evidence>
<dbReference type="EMBL" id="AZFU01000034">
    <property type="protein sequence ID" value="KRM02963.1"/>
    <property type="molecule type" value="Genomic_DNA"/>
</dbReference>
<dbReference type="Pfam" id="PF04650">
    <property type="entry name" value="YSIRK_signal"/>
    <property type="match status" value="1"/>
</dbReference>
<feature type="compositionally biased region" description="Basic and acidic residues" evidence="5">
    <location>
        <begin position="190"/>
        <end position="199"/>
    </location>
</feature>
<evidence type="ECO:0000256" key="5">
    <source>
        <dbReference type="SAM" id="MobiDB-lite"/>
    </source>
</evidence>
<protein>
    <submittedName>
        <fullName evidence="8">Mucus binding protein</fullName>
    </submittedName>
</protein>
<evidence type="ECO:0000256" key="2">
    <source>
        <dbReference type="ARBA" id="ARBA00022525"/>
    </source>
</evidence>
<evidence type="ECO:0000313" key="9">
    <source>
        <dbReference type="Proteomes" id="UP000051307"/>
    </source>
</evidence>
<feature type="compositionally biased region" description="Polar residues" evidence="5">
    <location>
        <begin position="623"/>
        <end position="634"/>
    </location>
</feature>
<dbReference type="Pfam" id="PF17966">
    <property type="entry name" value="Muc_B2"/>
    <property type="match status" value="2"/>
</dbReference>
<comment type="caution">
    <text evidence="8">The sequence shown here is derived from an EMBL/GenBank/DDBJ whole genome shotgun (WGS) entry which is preliminary data.</text>
</comment>
<organism evidence="8 9">
    <name type="scientific">Lactobacillus kitasatonis DSM 16761 = JCM 1039</name>
    <dbReference type="NCBI Taxonomy" id="1423767"/>
    <lineage>
        <taxon>Bacteria</taxon>
        <taxon>Bacillati</taxon>
        <taxon>Bacillota</taxon>
        <taxon>Bacilli</taxon>
        <taxon>Lactobacillales</taxon>
        <taxon>Lactobacillaceae</taxon>
        <taxon>Lactobacillus</taxon>
    </lineage>
</organism>
<keyword evidence="6" id="KW-0812">Transmembrane</keyword>
<feature type="compositionally biased region" description="Low complexity" evidence="5">
    <location>
        <begin position="601"/>
        <end position="614"/>
    </location>
</feature>
<dbReference type="PROSITE" id="PS50847">
    <property type="entry name" value="GRAM_POS_ANCHORING"/>
    <property type="match status" value="1"/>
</dbReference>
<feature type="compositionally biased region" description="Polar residues" evidence="5">
    <location>
        <begin position="646"/>
        <end position="656"/>
    </location>
</feature>
<reference evidence="8 9" key="1">
    <citation type="journal article" date="2015" name="Genome Announc.">
        <title>Expanding the biotechnology potential of lactobacilli through comparative genomics of 213 strains and associated genera.</title>
        <authorList>
            <person name="Sun Z."/>
            <person name="Harris H.M."/>
            <person name="McCann A."/>
            <person name="Guo C."/>
            <person name="Argimon S."/>
            <person name="Zhang W."/>
            <person name="Yang X."/>
            <person name="Jeffery I.B."/>
            <person name="Cooney J.C."/>
            <person name="Kagawa T.F."/>
            <person name="Liu W."/>
            <person name="Song Y."/>
            <person name="Salvetti E."/>
            <person name="Wrobel A."/>
            <person name="Rasinkangas P."/>
            <person name="Parkhill J."/>
            <person name="Rea M.C."/>
            <person name="O'Sullivan O."/>
            <person name="Ritari J."/>
            <person name="Douillard F.P."/>
            <person name="Paul Ross R."/>
            <person name="Yang R."/>
            <person name="Briner A.E."/>
            <person name="Felis G.E."/>
            <person name="de Vos W.M."/>
            <person name="Barrangou R."/>
            <person name="Klaenhammer T.R."/>
            <person name="Caufield P.W."/>
            <person name="Cui Y."/>
            <person name="Zhang H."/>
            <person name="O'Toole P.W."/>
        </authorList>
    </citation>
    <scope>NUCLEOTIDE SEQUENCE [LARGE SCALE GENOMIC DNA]</scope>
    <source>
        <strain evidence="8 9">DSM 16761</strain>
    </source>
</reference>
<sequence length="684" mass="75100">MLLNRNKLFATNHKQRWSIRKLTIGVVSVLVGTTIVFINSTNTVFSDQLDSKTENISKAIELISDDNTARTVGEETNSDLPETVTEETVSLVNNNTVEAQNEDSTLTETSDSEETQVITPENEDAVNTNTAETVSTAKQQNEDDTLKNKTVVQASAPVSVATTKVDTHDKASLTRNQIQAQSSGSQYQPKESDERKEESSGASEANYYAIFREVTIIKPDGKEVVLPYQVLGSIYFNSDESKNNQLQKLGFGALEAPPMEGYNSPVIPAISVSISDFLNNDITDPTYDDYLYDGHHPIQRQSLEVVPLPDDTKYDVDYEKFSKVFDEEYKDNYDLSDNDFEALLIKEEYFYTKPIEGKEEKTITRTINVHLPNGEVQTTTQPVTLERTYTSVAGSDEKTYSDWTKGLWEAFTVPELAGYTALSISVDAVEVTSESLDAVVDIYYRTDDPAIVSGKEEKTITRTINVHLPSGEVQTTKQPVTLERTYTSVVGSYTKKYGPWTTGIWEAFTAPELDGYTALPTSVDAVEVTSESLDAVVDIYYRADVPVLPATPVDPTDPSTPTTPVDPTDPSTSTTPVTPTDPSTPTTPVHPTDPPTPTTPVTPTDPSTSTTPVHPTDPPTPTINVKNNISNELASGSKVEDEVDATTDSQEKLPQTGNKSSVIYSIFGLILTSLLGVWAFVRKH</sequence>
<dbReference type="NCBIfam" id="TIGR01168">
    <property type="entry name" value="YSIRK_signal"/>
    <property type="match status" value="1"/>
</dbReference>
<dbReference type="Pfam" id="PF00746">
    <property type="entry name" value="Gram_pos_anchor"/>
    <property type="match status" value="1"/>
</dbReference>
<feature type="domain" description="Gram-positive cocci surface proteins LPxTG" evidence="7">
    <location>
        <begin position="653"/>
        <end position="684"/>
    </location>
</feature>
<dbReference type="InterPro" id="IPR019931">
    <property type="entry name" value="LPXTG_anchor"/>
</dbReference>
<evidence type="ECO:0000259" key="7">
    <source>
        <dbReference type="PROSITE" id="PS50847"/>
    </source>
</evidence>
<keyword evidence="6" id="KW-1133">Transmembrane helix</keyword>
<gene>
    <name evidence="8" type="ORF">FC59_GL001346</name>
</gene>
<keyword evidence="3" id="KW-0732">Signal</keyword>
<dbReference type="OrthoDB" id="2329088at2"/>
<dbReference type="InterPro" id="IPR005877">
    <property type="entry name" value="YSIRK_signal_dom"/>
</dbReference>
<keyword evidence="2" id="KW-0964">Secreted</keyword>
<evidence type="ECO:0000256" key="1">
    <source>
        <dbReference type="ARBA" id="ARBA00022512"/>
    </source>
</evidence>
<accession>A0A0R1VIX1</accession>
<feature type="region of interest" description="Disordered" evidence="5">
    <location>
        <begin position="548"/>
        <end position="656"/>
    </location>
</feature>
<keyword evidence="6" id="KW-0472">Membrane</keyword>
<dbReference type="Proteomes" id="UP000051307">
    <property type="component" value="Unassembled WGS sequence"/>
</dbReference>
<feature type="transmembrane region" description="Helical" evidence="6">
    <location>
        <begin position="21"/>
        <end position="38"/>
    </location>
</feature>
<feature type="transmembrane region" description="Helical" evidence="6">
    <location>
        <begin position="662"/>
        <end position="681"/>
    </location>
</feature>
<feature type="region of interest" description="Disordered" evidence="5">
    <location>
        <begin position="161"/>
        <end position="202"/>
    </location>
</feature>
<keyword evidence="1" id="KW-0134">Cell wall</keyword>
<name>A0A0R1VIX1_9LACO</name>
<dbReference type="Gene3D" id="2.60.40.4300">
    <property type="match status" value="2"/>
</dbReference>
<evidence type="ECO:0000256" key="6">
    <source>
        <dbReference type="SAM" id="Phobius"/>
    </source>
</evidence>
<evidence type="ECO:0000256" key="3">
    <source>
        <dbReference type="ARBA" id="ARBA00022729"/>
    </source>
</evidence>
<dbReference type="InterPro" id="IPR041495">
    <property type="entry name" value="Mub_B2"/>
</dbReference>
<dbReference type="RefSeq" id="WP_056938263.1">
    <property type="nucleotide sequence ID" value="NZ_AZFU01000034.1"/>
</dbReference>
<dbReference type="NCBIfam" id="TIGR01167">
    <property type="entry name" value="LPXTG_anchor"/>
    <property type="match status" value="1"/>
</dbReference>
<feature type="compositionally biased region" description="Low complexity" evidence="5">
    <location>
        <begin position="551"/>
        <end position="590"/>
    </location>
</feature>
<keyword evidence="4" id="KW-0572">Peptidoglycan-anchor</keyword>
<feature type="compositionally biased region" description="Polar residues" evidence="5">
    <location>
        <begin position="173"/>
        <end position="189"/>
    </location>
</feature>
<feature type="compositionally biased region" description="Pro residues" evidence="5">
    <location>
        <begin position="591"/>
        <end position="600"/>
    </location>
</feature>
<evidence type="ECO:0000256" key="4">
    <source>
        <dbReference type="ARBA" id="ARBA00023088"/>
    </source>
</evidence>
<dbReference type="PATRIC" id="fig|1423767.3.peg.1398"/>